<reference evidence="6" key="1">
    <citation type="journal article" date="2020" name="Stud. Mycol.">
        <title>101 Dothideomycetes genomes: a test case for predicting lifestyles and emergence of pathogens.</title>
        <authorList>
            <person name="Haridas S."/>
            <person name="Albert R."/>
            <person name="Binder M."/>
            <person name="Bloem J."/>
            <person name="Labutti K."/>
            <person name="Salamov A."/>
            <person name="Andreopoulos B."/>
            <person name="Baker S."/>
            <person name="Barry K."/>
            <person name="Bills G."/>
            <person name="Bluhm B."/>
            <person name="Cannon C."/>
            <person name="Castanera R."/>
            <person name="Culley D."/>
            <person name="Daum C."/>
            <person name="Ezra D."/>
            <person name="Gonzalez J."/>
            <person name="Henrissat B."/>
            <person name="Kuo A."/>
            <person name="Liang C."/>
            <person name="Lipzen A."/>
            <person name="Lutzoni F."/>
            <person name="Magnuson J."/>
            <person name="Mondo S."/>
            <person name="Nolan M."/>
            <person name="Ohm R."/>
            <person name="Pangilinan J."/>
            <person name="Park H.-J."/>
            <person name="Ramirez L."/>
            <person name="Alfaro M."/>
            <person name="Sun H."/>
            <person name="Tritt A."/>
            <person name="Yoshinaga Y."/>
            <person name="Zwiers L.-H."/>
            <person name="Turgeon B."/>
            <person name="Goodwin S."/>
            <person name="Spatafora J."/>
            <person name="Crous P."/>
            <person name="Grigoriev I."/>
        </authorList>
    </citation>
    <scope>NUCLEOTIDE SEQUENCE</scope>
    <source>
        <strain evidence="6">CBS 130266</strain>
    </source>
</reference>
<evidence type="ECO:0000256" key="1">
    <source>
        <dbReference type="ARBA" id="ARBA00022450"/>
    </source>
</evidence>
<dbReference type="Pfam" id="PF14765">
    <property type="entry name" value="PS-DH"/>
    <property type="match status" value="1"/>
</dbReference>
<keyword evidence="7" id="KW-1185">Reference proteome</keyword>
<dbReference type="InterPro" id="IPR042104">
    <property type="entry name" value="PKS_dehydratase_sf"/>
</dbReference>
<evidence type="ECO:0000259" key="5">
    <source>
        <dbReference type="PROSITE" id="PS52019"/>
    </source>
</evidence>
<dbReference type="Proteomes" id="UP000800235">
    <property type="component" value="Unassembled WGS sequence"/>
</dbReference>
<dbReference type="InterPro" id="IPR049551">
    <property type="entry name" value="PKS_DH_C"/>
</dbReference>
<dbReference type="AlphaFoldDB" id="A0A9P4NU26"/>
<name>A0A9P4NU26_9PEZI</name>
<comment type="caution">
    <text evidence="6">The sequence shown here is derived from an EMBL/GenBank/DDBJ whole genome shotgun (WGS) entry which is preliminary data.</text>
</comment>
<evidence type="ECO:0000256" key="4">
    <source>
        <dbReference type="PROSITE-ProRule" id="PRU01363"/>
    </source>
</evidence>
<dbReference type="OrthoDB" id="329835at2759"/>
<feature type="active site" description="Proton donor; for dehydratase activity" evidence="4">
    <location>
        <position position="243"/>
    </location>
</feature>
<evidence type="ECO:0000313" key="6">
    <source>
        <dbReference type="EMBL" id="KAF2432235.1"/>
    </source>
</evidence>
<dbReference type="FunFam" id="3.10.129.110:FF:000001">
    <property type="entry name" value="Sterigmatocystin biosynthesis polyketide synthase"/>
    <property type="match status" value="1"/>
</dbReference>
<proteinExistence type="predicted"/>
<keyword evidence="3" id="KW-0808">Transferase</keyword>
<feature type="region of interest" description="N-terminal hotdog fold" evidence="4">
    <location>
        <begin position="21"/>
        <end position="154"/>
    </location>
</feature>
<evidence type="ECO:0000256" key="3">
    <source>
        <dbReference type="ARBA" id="ARBA00022679"/>
    </source>
</evidence>
<accession>A0A9P4NU26</accession>
<dbReference type="NCBIfam" id="TIGR04532">
    <property type="entry name" value="PT_fungal_PKS"/>
    <property type="match status" value="1"/>
</dbReference>
<evidence type="ECO:0000313" key="7">
    <source>
        <dbReference type="Proteomes" id="UP000800235"/>
    </source>
</evidence>
<dbReference type="InterPro" id="IPR030918">
    <property type="entry name" value="PT_fungal_PKS"/>
</dbReference>
<evidence type="ECO:0000256" key="2">
    <source>
        <dbReference type="ARBA" id="ARBA00022553"/>
    </source>
</evidence>
<dbReference type="GO" id="GO:0016740">
    <property type="term" value="F:transferase activity"/>
    <property type="evidence" value="ECO:0007669"/>
    <property type="project" value="UniProtKB-KW"/>
</dbReference>
<dbReference type="InterPro" id="IPR049900">
    <property type="entry name" value="PKS_mFAS_DH"/>
</dbReference>
<keyword evidence="1" id="KW-0596">Phosphopantetheine</keyword>
<feature type="active site" description="Proton acceptor; for dehydratase activity" evidence="4">
    <location>
        <position position="51"/>
    </location>
</feature>
<keyword evidence="2" id="KW-0597">Phosphoprotein</keyword>
<organism evidence="6 7">
    <name type="scientific">Tothia fuscella</name>
    <dbReference type="NCBI Taxonomy" id="1048955"/>
    <lineage>
        <taxon>Eukaryota</taxon>
        <taxon>Fungi</taxon>
        <taxon>Dikarya</taxon>
        <taxon>Ascomycota</taxon>
        <taxon>Pezizomycotina</taxon>
        <taxon>Dothideomycetes</taxon>
        <taxon>Pleosporomycetidae</taxon>
        <taxon>Venturiales</taxon>
        <taxon>Cylindrosympodiaceae</taxon>
        <taxon>Tothia</taxon>
    </lineage>
</organism>
<feature type="domain" description="PKS/mFAS DH" evidence="5">
    <location>
        <begin position="21"/>
        <end position="332"/>
    </location>
</feature>
<dbReference type="Gene3D" id="3.10.129.110">
    <property type="entry name" value="Polyketide synthase dehydratase"/>
    <property type="match status" value="1"/>
</dbReference>
<dbReference type="EMBL" id="MU007027">
    <property type="protein sequence ID" value="KAF2432235.1"/>
    <property type="molecule type" value="Genomic_DNA"/>
</dbReference>
<gene>
    <name evidence="6" type="ORF">EJ08DRAFT_695687</name>
</gene>
<protein>
    <recommendedName>
        <fullName evidence="5">PKS/mFAS DH domain-containing protein</fullName>
    </recommendedName>
</protein>
<feature type="region of interest" description="C-terminal hotdog fold" evidence="4">
    <location>
        <begin position="182"/>
        <end position="332"/>
    </location>
</feature>
<dbReference type="PROSITE" id="PS52019">
    <property type="entry name" value="PKS_MFAS_DH"/>
    <property type="match status" value="1"/>
</dbReference>
<sequence>MALHNPRRHQLHTTSCQQIIHEEFDIKKGTGTVTIQSDLTHPKLFPVLTGHVMNGRTLGPSSLYGDMAMTVANHMYQILRPEEPEICLNVCAMEVHKTLMIEVPPHPDGQHLRMEATVDLSVGEVKVIFKSVTWDGTVIQEHGDGTVKYEDPTLWRQEWDSITHLVNGQITDLERKLQNGQAHKILRGLAYKIFDALVSYGPKYQGMESVILDKNDTTATATIKLQTTPGINGEFFCSPYNIDNLCHLSGFIVNAADVESAEPLVYISHGWESLKFLKPQEISSEKTYRSFVRMVPQAKNVYAGDVYILEGEEIIAVLYGLKFQGVPQKLMDVLLPPLPKVRDVGEKKVRKEKKVKIEAPAVAA</sequence>